<gene>
    <name evidence="3" type="ORF">MHUMG1_02572</name>
</gene>
<reference evidence="3 4" key="1">
    <citation type="submission" date="2020-07" db="EMBL/GenBank/DDBJ databases">
        <title>Metarhizium humberi genome.</title>
        <authorList>
            <person name="Lysoe E."/>
        </authorList>
    </citation>
    <scope>NUCLEOTIDE SEQUENCE [LARGE SCALE GENOMIC DNA]</scope>
    <source>
        <strain evidence="3 4">ESALQ1638</strain>
    </source>
</reference>
<feature type="transmembrane region" description="Helical" evidence="2">
    <location>
        <begin position="57"/>
        <end position="75"/>
    </location>
</feature>
<dbReference type="EMBL" id="JACEFI010000003">
    <property type="protein sequence ID" value="KAH0599782.1"/>
    <property type="molecule type" value="Genomic_DNA"/>
</dbReference>
<keyword evidence="2" id="KW-1133">Transmembrane helix</keyword>
<feature type="compositionally biased region" description="Basic residues" evidence="1">
    <location>
        <begin position="1"/>
        <end position="11"/>
    </location>
</feature>
<keyword evidence="4" id="KW-1185">Reference proteome</keyword>
<feature type="region of interest" description="Disordered" evidence="1">
    <location>
        <begin position="81"/>
        <end position="117"/>
    </location>
</feature>
<feature type="region of interest" description="Disordered" evidence="1">
    <location>
        <begin position="1"/>
        <end position="24"/>
    </location>
</feature>
<dbReference type="Proteomes" id="UP000764110">
    <property type="component" value="Unassembled WGS sequence"/>
</dbReference>
<evidence type="ECO:0000313" key="4">
    <source>
        <dbReference type="Proteomes" id="UP000764110"/>
    </source>
</evidence>
<organism evidence="3 4">
    <name type="scientific">Metarhizium humberi</name>
    <dbReference type="NCBI Taxonomy" id="2596975"/>
    <lineage>
        <taxon>Eukaryota</taxon>
        <taxon>Fungi</taxon>
        <taxon>Dikarya</taxon>
        <taxon>Ascomycota</taxon>
        <taxon>Pezizomycotina</taxon>
        <taxon>Sordariomycetes</taxon>
        <taxon>Hypocreomycetidae</taxon>
        <taxon>Hypocreales</taxon>
        <taxon>Clavicipitaceae</taxon>
        <taxon>Metarhizium</taxon>
    </lineage>
</organism>
<feature type="compositionally biased region" description="Basic and acidic residues" evidence="1">
    <location>
        <begin position="84"/>
        <end position="95"/>
    </location>
</feature>
<dbReference type="AlphaFoldDB" id="A0A9P8MGE0"/>
<protein>
    <submittedName>
        <fullName evidence="3">Uncharacterized protein</fullName>
    </submittedName>
</protein>
<proteinExistence type="predicted"/>
<keyword evidence="2" id="KW-0472">Membrane</keyword>
<name>A0A9P8MGE0_9HYPO</name>
<sequence>MHRPHLRKPRSRAGGAFLPPSSAPQRRALFARRTGLPPSPPRSSLLMTWKSWKLKKGVVVIVMVVGGLVFAWLDIKHTNASHPENAKSEGKEQRTGGDTSTQAATTTPGEPTTSFDGRCGGLIVWPRVLRNSDVTHLPLVGRSRGRERWAGQTCNAQMRNSPRCDEPAAFRRCYDEAPYSAPAILAGPVLASHGPWTWARLPRCFHVGLETETETGDRRQEAGWVPGSVGKRRRAEPRQFCSLAFAMSDFAMPGSVSHRARGHVHDVWSCCPRGMAGARWCKCAGPRFGWPVDGVEHLKAPGSASQSPRARLA</sequence>
<accession>A0A9P8MGE0</accession>
<comment type="caution">
    <text evidence="3">The sequence shown here is derived from an EMBL/GenBank/DDBJ whole genome shotgun (WGS) entry which is preliminary data.</text>
</comment>
<evidence type="ECO:0000256" key="1">
    <source>
        <dbReference type="SAM" id="MobiDB-lite"/>
    </source>
</evidence>
<keyword evidence="2" id="KW-0812">Transmembrane</keyword>
<evidence type="ECO:0000313" key="3">
    <source>
        <dbReference type="EMBL" id="KAH0599782.1"/>
    </source>
</evidence>
<feature type="compositionally biased region" description="Polar residues" evidence="1">
    <location>
        <begin position="96"/>
        <end position="115"/>
    </location>
</feature>
<evidence type="ECO:0000256" key="2">
    <source>
        <dbReference type="SAM" id="Phobius"/>
    </source>
</evidence>